<dbReference type="InterPro" id="IPR044974">
    <property type="entry name" value="Disease_R_plants"/>
</dbReference>
<evidence type="ECO:0000256" key="2">
    <source>
        <dbReference type="ARBA" id="ARBA00004496"/>
    </source>
</evidence>
<evidence type="ECO:0000256" key="5">
    <source>
        <dbReference type="ARBA" id="ARBA00022614"/>
    </source>
</evidence>
<dbReference type="InterPro" id="IPR058922">
    <property type="entry name" value="WHD_DRP"/>
</dbReference>
<keyword evidence="15" id="KW-1185">Reference proteome</keyword>
<dbReference type="FunFam" id="1.10.10.10:FF:000322">
    <property type="entry name" value="Probable disease resistance protein At1g63360"/>
    <property type="match status" value="1"/>
</dbReference>
<evidence type="ECO:0000256" key="7">
    <source>
        <dbReference type="ARBA" id="ARBA00022737"/>
    </source>
</evidence>
<feature type="domain" description="Disease resistance protein winged helix" evidence="12">
    <location>
        <begin position="221"/>
        <end position="290"/>
    </location>
</feature>
<dbReference type="InterPro" id="IPR032675">
    <property type="entry name" value="LRR_dom_sf"/>
</dbReference>
<keyword evidence="7" id="KW-0677">Repeat</keyword>
<organism evidence="14 15">
    <name type="scientific">Coffea canephora</name>
    <name type="common">Robusta coffee</name>
    <dbReference type="NCBI Taxonomy" id="49390"/>
    <lineage>
        <taxon>Eukaryota</taxon>
        <taxon>Viridiplantae</taxon>
        <taxon>Streptophyta</taxon>
        <taxon>Embryophyta</taxon>
        <taxon>Tracheophyta</taxon>
        <taxon>Spermatophyta</taxon>
        <taxon>Magnoliopsida</taxon>
        <taxon>eudicotyledons</taxon>
        <taxon>Gunneridae</taxon>
        <taxon>Pentapetalae</taxon>
        <taxon>asterids</taxon>
        <taxon>lamiids</taxon>
        <taxon>Gentianales</taxon>
        <taxon>Rubiaceae</taxon>
        <taxon>Ixoroideae</taxon>
        <taxon>Gardenieae complex</taxon>
        <taxon>Bertiereae - Coffeeae clade</taxon>
        <taxon>Coffeeae</taxon>
        <taxon>Coffea</taxon>
    </lineage>
</organism>
<dbReference type="GO" id="GO:0005524">
    <property type="term" value="F:ATP binding"/>
    <property type="evidence" value="ECO:0007669"/>
    <property type="project" value="UniProtKB-KW"/>
</dbReference>
<dbReference type="PRINTS" id="PR00364">
    <property type="entry name" value="DISEASERSIST"/>
</dbReference>
<accession>A0A068VJ09</accession>
<dbReference type="SUPFAM" id="SSF52058">
    <property type="entry name" value="L domain-like"/>
    <property type="match status" value="1"/>
</dbReference>
<dbReference type="Pfam" id="PF00931">
    <property type="entry name" value="NB-ARC"/>
    <property type="match status" value="1"/>
</dbReference>
<evidence type="ECO:0000259" key="11">
    <source>
        <dbReference type="Pfam" id="PF00931"/>
    </source>
</evidence>
<evidence type="ECO:0000256" key="9">
    <source>
        <dbReference type="ARBA" id="ARBA00022821"/>
    </source>
</evidence>
<dbReference type="Pfam" id="PF23598">
    <property type="entry name" value="LRR_14"/>
    <property type="match status" value="1"/>
</dbReference>
<dbReference type="Proteomes" id="UP000295252">
    <property type="component" value="Unassembled WGS sequence"/>
</dbReference>
<dbReference type="InParanoid" id="A0A068VJ09"/>
<dbReference type="InterPro" id="IPR027417">
    <property type="entry name" value="P-loop_NTPase"/>
</dbReference>
<dbReference type="PANTHER" id="PTHR23155">
    <property type="entry name" value="DISEASE RESISTANCE PROTEIN RP"/>
    <property type="match status" value="1"/>
</dbReference>
<evidence type="ECO:0000256" key="1">
    <source>
        <dbReference type="ARBA" id="ARBA00002074"/>
    </source>
</evidence>
<reference evidence="15" key="1">
    <citation type="journal article" date="2014" name="Science">
        <title>The coffee genome provides insight into the convergent evolution of caffeine biosynthesis.</title>
        <authorList>
            <person name="Denoeud F."/>
            <person name="Carretero-Paulet L."/>
            <person name="Dereeper A."/>
            <person name="Droc G."/>
            <person name="Guyot R."/>
            <person name="Pietrella M."/>
            <person name="Zheng C."/>
            <person name="Alberti A."/>
            <person name="Anthony F."/>
            <person name="Aprea G."/>
            <person name="Aury J.M."/>
            <person name="Bento P."/>
            <person name="Bernard M."/>
            <person name="Bocs S."/>
            <person name="Campa C."/>
            <person name="Cenci A."/>
            <person name="Combes M.C."/>
            <person name="Crouzillat D."/>
            <person name="Da Silva C."/>
            <person name="Daddiego L."/>
            <person name="De Bellis F."/>
            <person name="Dussert S."/>
            <person name="Garsmeur O."/>
            <person name="Gayraud T."/>
            <person name="Guignon V."/>
            <person name="Jahn K."/>
            <person name="Jamilloux V."/>
            <person name="Joet T."/>
            <person name="Labadie K."/>
            <person name="Lan T."/>
            <person name="Leclercq J."/>
            <person name="Lepelley M."/>
            <person name="Leroy T."/>
            <person name="Li L.T."/>
            <person name="Librado P."/>
            <person name="Lopez L."/>
            <person name="Munoz A."/>
            <person name="Noel B."/>
            <person name="Pallavicini A."/>
            <person name="Perrotta G."/>
            <person name="Poncet V."/>
            <person name="Pot D."/>
            <person name="Priyono X."/>
            <person name="Rigoreau M."/>
            <person name="Rouard M."/>
            <person name="Rozas J."/>
            <person name="Tranchant-Dubreuil C."/>
            <person name="VanBuren R."/>
            <person name="Zhang Q."/>
            <person name="Andrade A.C."/>
            <person name="Argout X."/>
            <person name="Bertrand B."/>
            <person name="de Kochko A."/>
            <person name="Graziosi G."/>
            <person name="Henry R.J."/>
            <person name="Jayarama X."/>
            <person name="Ming R."/>
            <person name="Nagai C."/>
            <person name="Rounsley S."/>
            <person name="Sankoff D."/>
            <person name="Giuliano G."/>
            <person name="Albert V.A."/>
            <person name="Wincker P."/>
            <person name="Lashermes P."/>
        </authorList>
    </citation>
    <scope>NUCLEOTIDE SEQUENCE [LARGE SCALE GENOMIC DNA]</scope>
    <source>
        <strain evidence="15">cv. DH200-94</strain>
    </source>
</reference>
<evidence type="ECO:0000313" key="14">
    <source>
        <dbReference type="EMBL" id="CDP20607.1"/>
    </source>
</evidence>
<protein>
    <submittedName>
        <fullName evidence="14">DH200=94 genomic scaffold, scaffold_1420</fullName>
    </submittedName>
</protein>
<dbReference type="GO" id="GO:0043531">
    <property type="term" value="F:ADP binding"/>
    <property type="evidence" value="ECO:0007669"/>
    <property type="project" value="InterPro"/>
</dbReference>
<dbReference type="PANTHER" id="PTHR23155:SF1152">
    <property type="entry name" value="AAA+ ATPASE DOMAIN-CONTAINING PROTEIN"/>
    <property type="match status" value="1"/>
</dbReference>
<sequence>MHVLAASKKQSRSSYALAFEQKEHRVLVELIDSLLDYLTDLLGSCASFQVLDEDDLAESLRQVLLRNRYLLVLDDLWDIEAWNLLEKSLPNDVNGSRILFTSRFQNLSSKFKPNTEPYYLRQLTDEESWTLLQKKLSDKGGCPPTLSEVGYQIAKICRGLPLTIVLVAGILANTAQDSWEEVTKSLSSTVLDNEYCMKTLELSYNHLPDYLKPCLLYFGAFREDEVVNVRRLLWLWISEGFVQKAEEKSLEEAAYNYLMALINRSLVMVTDQRTTSGAKACQLHDLVREFCVEKAKEESFLHIIRCWKGPFCLAEPSSHHRVWIQSSWELKTWELMLIFPNLRCLLLFGYHAFDCEEKPSRILLPKLLRVLDLGDWGFGESFPMEVLLLVHLRYLALCGITSIPSAIVKLSRLETLIVKHPESNIVLPNTIWDIRTLSYLHDESREATRNCDEILVFDCLTQLESLQLIGFRGYGFNFPLNLKKLSLSENCQPWSEISTIGKLPNLIVLKLHDSSFIGEEWVMKEGEFPNLRVLELLRLDIRNWTASSDDFCHLEKLVVRHCKKLEEVPACLGECPTLEMIQVENCSESLANSIKQIQQEQMDSGNEVLKIIIENCCDDTLILSTE</sequence>
<evidence type="ECO:0000256" key="6">
    <source>
        <dbReference type="ARBA" id="ARBA00022667"/>
    </source>
</evidence>
<dbReference type="EMBL" id="HG740504">
    <property type="protein sequence ID" value="CDP20607.1"/>
    <property type="molecule type" value="Genomic_DNA"/>
</dbReference>
<keyword evidence="8" id="KW-0547">Nucleotide-binding</keyword>
<dbReference type="PhylomeDB" id="A0A068VJ09"/>
<proteinExistence type="inferred from homology"/>
<evidence type="ECO:0000259" key="13">
    <source>
        <dbReference type="Pfam" id="PF23598"/>
    </source>
</evidence>
<evidence type="ECO:0000256" key="4">
    <source>
        <dbReference type="ARBA" id="ARBA00022490"/>
    </source>
</evidence>
<dbReference type="AlphaFoldDB" id="A0A068VJ09"/>
<dbReference type="SUPFAM" id="SSF52540">
    <property type="entry name" value="P-loop containing nucleoside triphosphate hydrolases"/>
    <property type="match status" value="1"/>
</dbReference>
<dbReference type="InterPro" id="IPR002182">
    <property type="entry name" value="NB-ARC"/>
</dbReference>
<keyword evidence="10" id="KW-0067">ATP-binding</keyword>
<comment type="function">
    <text evidence="1">Confers resistance to late blight (Phytophthora infestans) races carrying the avirulence gene Avr1. Resistance proteins guard the plant against pathogens that contain an appropriate avirulence protein via an indirect interaction with this avirulence protein. That triggers a defense system including the hypersensitive response, which restricts the pathogen growth.</text>
</comment>
<keyword evidence="5" id="KW-0433">Leucine-rich repeat</keyword>
<dbReference type="Gene3D" id="1.10.8.430">
    <property type="entry name" value="Helical domain of apoptotic protease-activating factors"/>
    <property type="match status" value="1"/>
</dbReference>
<dbReference type="Gene3D" id="3.80.10.10">
    <property type="entry name" value="Ribonuclease Inhibitor"/>
    <property type="match status" value="1"/>
</dbReference>
<dbReference type="Gramene" id="CDP20607">
    <property type="protein sequence ID" value="CDP20607"/>
    <property type="gene ID" value="GSCOC_T00002044001"/>
</dbReference>
<keyword evidence="9" id="KW-0611">Plant defense</keyword>
<evidence type="ECO:0000259" key="12">
    <source>
        <dbReference type="Pfam" id="PF23559"/>
    </source>
</evidence>
<keyword evidence="4" id="KW-0963">Cytoplasm</keyword>
<evidence type="ECO:0000256" key="3">
    <source>
        <dbReference type="ARBA" id="ARBA00008894"/>
    </source>
</evidence>
<dbReference type="InterPro" id="IPR042197">
    <property type="entry name" value="Apaf_helical"/>
</dbReference>
<dbReference type="InterPro" id="IPR055414">
    <property type="entry name" value="LRR_R13L4/SHOC2-like"/>
</dbReference>
<gene>
    <name evidence="14" type="ORF">GSCOC_T00002044001</name>
</gene>
<dbReference type="GO" id="GO:0005737">
    <property type="term" value="C:cytoplasm"/>
    <property type="evidence" value="ECO:0007669"/>
    <property type="project" value="UniProtKB-SubCell"/>
</dbReference>
<comment type="similarity">
    <text evidence="3">Belongs to the disease resistance NB-LRR family.</text>
</comment>
<comment type="subcellular location">
    <subcellularLocation>
        <location evidence="2">Cytoplasm</location>
    </subcellularLocation>
</comment>
<feature type="domain" description="NB-ARC" evidence="11">
    <location>
        <begin position="46"/>
        <end position="137"/>
    </location>
</feature>
<dbReference type="Pfam" id="PF23559">
    <property type="entry name" value="WHD_DRP"/>
    <property type="match status" value="1"/>
</dbReference>
<evidence type="ECO:0000256" key="10">
    <source>
        <dbReference type="ARBA" id="ARBA00022840"/>
    </source>
</evidence>
<feature type="domain" description="Disease resistance R13L4/SHOC-2-like LRR" evidence="13">
    <location>
        <begin position="366"/>
        <end position="473"/>
    </location>
</feature>
<keyword evidence="6" id="KW-0381">Hypersensitive response</keyword>
<evidence type="ECO:0000313" key="15">
    <source>
        <dbReference type="Proteomes" id="UP000295252"/>
    </source>
</evidence>
<dbReference type="Gene3D" id="3.40.50.300">
    <property type="entry name" value="P-loop containing nucleotide triphosphate hydrolases"/>
    <property type="match status" value="1"/>
</dbReference>
<name>A0A068VJ09_COFCA</name>
<dbReference type="Gene3D" id="1.10.10.10">
    <property type="entry name" value="Winged helix-like DNA-binding domain superfamily/Winged helix DNA-binding domain"/>
    <property type="match status" value="1"/>
</dbReference>
<dbReference type="InterPro" id="IPR036388">
    <property type="entry name" value="WH-like_DNA-bd_sf"/>
</dbReference>
<dbReference type="GO" id="GO:0009626">
    <property type="term" value="P:plant-type hypersensitive response"/>
    <property type="evidence" value="ECO:0007669"/>
    <property type="project" value="UniProtKB-KW"/>
</dbReference>
<evidence type="ECO:0000256" key="8">
    <source>
        <dbReference type="ARBA" id="ARBA00022741"/>
    </source>
</evidence>